<dbReference type="EMBL" id="CAXDID020000007">
    <property type="protein sequence ID" value="CAL5976864.1"/>
    <property type="molecule type" value="Genomic_DNA"/>
</dbReference>
<accession>A0AA86R4U4</accession>
<proteinExistence type="predicted"/>
<evidence type="ECO:0000313" key="4">
    <source>
        <dbReference type="Proteomes" id="UP001642409"/>
    </source>
</evidence>
<evidence type="ECO:0000313" key="2">
    <source>
        <dbReference type="EMBL" id="CAL5976864.1"/>
    </source>
</evidence>
<keyword evidence="4" id="KW-1185">Reference proteome</keyword>
<dbReference type="AlphaFoldDB" id="A0AA86R4U4"/>
<evidence type="ECO:0000313" key="3">
    <source>
        <dbReference type="EMBL" id="CAL5987289.1"/>
    </source>
</evidence>
<protein>
    <submittedName>
        <fullName evidence="2">Hypothetical_protein</fullName>
    </submittedName>
</protein>
<evidence type="ECO:0000313" key="1">
    <source>
        <dbReference type="EMBL" id="CAI9962300.1"/>
    </source>
</evidence>
<comment type="caution">
    <text evidence="1">The sequence shown here is derived from an EMBL/GenBank/DDBJ whole genome shotgun (WGS) entry which is preliminary data.</text>
</comment>
<gene>
    <name evidence="2" type="ORF">HINF_LOCUS4029</name>
    <name evidence="1" type="ORF">HINF_LOCUS49945</name>
    <name evidence="3" type="ORF">HINF_LOCUS9818</name>
</gene>
<sequence>MKRKLVTNWSSHKLETIQEQNDEQSNGGIISRWDVNRTTSKSSLNQISFITNKFCSLNQFVCLTEENFYDISCTLEYLEFCESKLNAELSSLNKRAQKCLKQAVHSLNFCSKTGIK</sequence>
<dbReference type="EMBL" id="CAXDID020000021">
    <property type="protein sequence ID" value="CAL5987289.1"/>
    <property type="molecule type" value="Genomic_DNA"/>
</dbReference>
<name>A0AA86R4U4_9EUKA</name>
<dbReference type="Proteomes" id="UP001642409">
    <property type="component" value="Unassembled WGS sequence"/>
</dbReference>
<organism evidence="1">
    <name type="scientific">Hexamita inflata</name>
    <dbReference type="NCBI Taxonomy" id="28002"/>
    <lineage>
        <taxon>Eukaryota</taxon>
        <taxon>Metamonada</taxon>
        <taxon>Diplomonadida</taxon>
        <taxon>Hexamitidae</taxon>
        <taxon>Hexamitinae</taxon>
        <taxon>Hexamita</taxon>
    </lineage>
</organism>
<dbReference type="EMBL" id="CATOUU010000952">
    <property type="protein sequence ID" value="CAI9962300.1"/>
    <property type="molecule type" value="Genomic_DNA"/>
</dbReference>
<reference evidence="1" key="1">
    <citation type="submission" date="2023-06" db="EMBL/GenBank/DDBJ databases">
        <authorList>
            <person name="Kurt Z."/>
        </authorList>
    </citation>
    <scope>NUCLEOTIDE SEQUENCE</scope>
</reference>
<reference evidence="2 4" key="2">
    <citation type="submission" date="2024-07" db="EMBL/GenBank/DDBJ databases">
        <authorList>
            <person name="Akdeniz Z."/>
        </authorList>
    </citation>
    <scope>NUCLEOTIDE SEQUENCE [LARGE SCALE GENOMIC DNA]</scope>
</reference>